<gene>
    <name evidence="2" type="ORF">LTR36_004444</name>
</gene>
<protein>
    <submittedName>
        <fullName evidence="2">Uncharacterized protein</fullName>
    </submittedName>
</protein>
<comment type="caution">
    <text evidence="2">The sequence shown here is derived from an EMBL/GenBank/DDBJ whole genome shotgun (WGS) entry which is preliminary data.</text>
</comment>
<dbReference type="AlphaFoldDB" id="A0AAV9JGM2"/>
<feature type="region of interest" description="Disordered" evidence="1">
    <location>
        <begin position="103"/>
        <end position="124"/>
    </location>
</feature>
<dbReference type="Proteomes" id="UP001324427">
    <property type="component" value="Unassembled WGS sequence"/>
</dbReference>
<accession>A0AAV9JGM2</accession>
<keyword evidence="3" id="KW-1185">Reference proteome</keyword>
<name>A0AAV9JGM2_9PEZI</name>
<reference evidence="2 3" key="1">
    <citation type="submission" date="2021-11" db="EMBL/GenBank/DDBJ databases">
        <title>Black yeast isolated from Biological Soil Crust.</title>
        <authorList>
            <person name="Kurbessoian T."/>
        </authorList>
    </citation>
    <scope>NUCLEOTIDE SEQUENCE [LARGE SCALE GENOMIC DNA]</scope>
    <source>
        <strain evidence="2 3">CCFEE 5522</strain>
    </source>
</reference>
<sequence length="392" mass="44394">MANATANTDATQAHILRLPPELMENVAAHVPVEGLAGTQIDVQRHQQQDFYVSLPAFTDKTFLLAYPKSMQALVDISQHTVFGKCLKRVRLLTLEIITAREDEHTRGPSAVRKSRDDRRRHRETRQIHYGLSEEQRSYMQSSKWRHLLWHALTNYKANNPDTGICLEIDAIQNIGAPSPTGEKNLERKLGYQGCLAISSYPGPNLETTLWKVLLDAYCPVLELTMNASNIDVPLDFFNTNIPHNQGFAAAFDRMRKLDTSVHTPYNRGATLQDARQASMQAFADLLSKLSHLEVVVLTNRAYDWDEGNKLMKIISSYAYMPALQSLELHGSYTGVCDLVSFVSRHKHTLRALEASINPTDGRSMSLMDAEERIKRAAGDKPFELVRHWPQQW</sequence>
<evidence type="ECO:0000256" key="1">
    <source>
        <dbReference type="SAM" id="MobiDB-lite"/>
    </source>
</evidence>
<dbReference type="EMBL" id="JAVFHQ010000026">
    <property type="protein sequence ID" value="KAK4544234.1"/>
    <property type="molecule type" value="Genomic_DNA"/>
</dbReference>
<proteinExistence type="predicted"/>
<organism evidence="2 3">
    <name type="scientific">Oleoguttula mirabilis</name>
    <dbReference type="NCBI Taxonomy" id="1507867"/>
    <lineage>
        <taxon>Eukaryota</taxon>
        <taxon>Fungi</taxon>
        <taxon>Dikarya</taxon>
        <taxon>Ascomycota</taxon>
        <taxon>Pezizomycotina</taxon>
        <taxon>Dothideomycetes</taxon>
        <taxon>Dothideomycetidae</taxon>
        <taxon>Mycosphaerellales</taxon>
        <taxon>Teratosphaeriaceae</taxon>
        <taxon>Oleoguttula</taxon>
    </lineage>
</organism>
<evidence type="ECO:0000313" key="2">
    <source>
        <dbReference type="EMBL" id="KAK4544234.1"/>
    </source>
</evidence>
<evidence type="ECO:0000313" key="3">
    <source>
        <dbReference type="Proteomes" id="UP001324427"/>
    </source>
</evidence>